<evidence type="ECO:0000313" key="4">
    <source>
        <dbReference type="EMBL" id="EJT77667.1"/>
    </source>
</evidence>
<keyword evidence="6" id="KW-1185">Reference proteome</keyword>
<feature type="domain" description="Zn(2)-C6 fungal-type" evidence="3">
    <location>
        <begin position="89"/>
        <end position="118"/>
    </location>
</feature>
<keyword evidence="1" id="KW-0539">Nucleus</keyword>
<dbReference type="CDD" id="cd12148">
    <property type="entry name" value="fungal_TF_MHR"/>
    <property type="match status" value="1"/>
</dbReference>
<organism evidence="4">
    <name type="scientific">Gaeumannomyces tritici (strain R3-111a-1)</name>
    <name type="common">Wheat and barley take-all root rot fungus</name>
    <name type="synonym">Gaeumannomyces graminis var. tritici</name>
    <dbReference type="NCBI Taxonomy" id="644352"/>
    <lineage>
        <taxon>Eukaryota</taxon>
        <taxon>Fungi</taxon>
        <taxon>Dikarya</taxon>
        <taxon>Ascomycota</taxon>
        <taxon>Pezizomycotina</taxon>
        <taxon>Sordariomycetes</taxon>
        <taxon>Sordariomycetidae</taxon>
        <taxon>Magnaporthales</taxon>
        <taxon>Magnaporthaceae</taxon>
        <taxon>Gaeumannomyces</taxon>
    </lineage>
</organism>
<dbReference type="PROSITE" id="PS00463">
    <property type="entry name" value="ZN2_CY6_FUNGAL_1"/>
    <property type="match status" value="1"/>
</dbReference>
<evidence type="ECO:0000313" key="6">
    <source>
        <dbReference type="Proteomes" id="UP000006039"/>
    </source>
</evidence>
<reference evidence="6" key="1">
    <citation type="submission" date="2010-07" db="EMBL/GenBank/DDBJ databases">
        <title>The genome sequence of Gaeumannomyces graminis var. tritici strain R3-111a-1.</title>
        <authorList>
            <consortium name="The Broad Institute Genome Sequencing Platform"/>
            <person name="Ma L.-J."/>
            <person name="Dead R."/>
            <person name="Young S."/>
            <person name="Zeng Q."/>
            <person name="Koehrsen M."/>
            <person name="Alvarado L."/>
            <person name="Berlin A."/>
            <person name="Chapman S.B."/>
            <person name="Chen Z."/>
            <person name="Freedman E."/>
            <person name="Gellesch M."/>
            <person name="Goldberg J."/>
            <person name="Griggs A."/>
            <person name="Gujja S."/>
            <person name="Heilman E.R."/>
            <person name="Heiman D."/>
            <person name="Hepburn T."/>
            <person name="Howarth C."/>
            <person name="Jen D."/>
            <person name="Larson L."/>
            <person name="Mehta T."/>
            <person name="Neiman D."/>
            <person name="Pearson M."/>
            <person name="Roberts A."/>
            <person name="Saif S."/>
            <person name="Shea T."/>
            <person name="Shenoy N."/>
            <person name="Sisk P."/>
            <person name="Stolte C."/>
            <person name="Sykes S."/>
            <person name="Walk T."/>
            <person name="White J."/>
            <person name="Yandava C."/>
            <person name="Haas B."/>
            <person name="Nusbaum C."/>
            <person name="Birren B."/>
        </authorList>
    </citation>
    <scope>NUCLEOTIDE SEQUENCE [LARGE SCALE GENOMIC DNA]</scope>
    <source>
        <strain evidence="6">R3-111a-1</strain>
    </source>
</reference>
<accession>J3NNB5</accession>
<dbReference type="HOGENOM" id="CLU_004835_3_0_1"/>
<feature type="region of interest" description="Disordered" evidence="2">
    <location>
        <begin position="166"/>
        <end position="200"/>
    </location>
</feature>
<gene>
    <name evidence="5" type="primary">20343229</name>
    <name evidence="4" type="ORF">GGTG_02771</name>
</gene>
<dbReference type="Proteomes" id="UP000006039">
    <property type="component" value="Unassembled WGS sequence"/>
</dbReference>
<dbReference type="PROSITE" id="PS50048">
    <property type="entry name" value="ZN2_CY6_FUNGAL_2"/>
    <property type="match status" value="1"/>
</dbReference>
<sequence length="762" mass="84780">MSDCPPRYLSYLSRGAYSATESGTANESGSWKRICPEPGQYSRLFYIDPDRGRRNSLVTTGSSEQPEESRAAAHKVLIMNYTRRRALLACDFCRHRKRRCDGERPCSTCRESGADCRYKDLPVERVELPSTSATGSDLVLERLMRIEGLLEEHGQRLNELAQVHQGGGVPAPFQPNLFSLPPSYSHPPPEQLSGQQHQNLQGVLHRNESGRAPLADPHLENTQFLIPTDHFTSASSLFALPRVRNMVGDYPKNYFHGIEDALPLPQQLDCLQVSDIQWPSLERLGPQGLDALAKAYFACAHPNYPLFTEHDYARWRAYVFENGLAETPETAICLTVWALGAVVPGDQPVPLPPALQAEKDQLGMTFFQPALRIILRWSVWGFKPNMAVCQALLLAASYFAHLGRPLHSWKMVYFASLKFMFLFDKQRRSEGYLVPQDNNHLRVFWSCFMIECDRAAELDVPRSGIEPMADRMQLAQSLTPGEHEEMIYFVAETAIRRLLNRVHSSLYSSENSDLVSFTDLAPRPGSISLGKLINVSAELNRQLEEWYMSIPESLRPPLGTDHIANDRGKVLRLRFYAARHIIHRPFILYAALRQQQAVSRATSVGSSPVSPHLSTGTVSSAAAVAHAASTAAASAAANSAAASAAAATAAAIAAAAQQPVDIPQIALDKCEVCISTCQTYLRNSAEMLDKRSPYLWTFSQTSMASLLVLVAGDNIPQLRHLTTDLKELKELLLSKLRLWATPGSSFEAEVRILERVTTRERM</sequence>
<dbReference type="eggNOG" id="ENOG502SMPB">
    <property type="taxonomic scope" value="Eukaryota"/>
</dbReference>
<dbReference type="InterPro" id="IPR053181">
    <property type="entry name" value="EcdB-like_regulator"/>
</dbReference>
<dbReference type="GeneID" id="20343229"/>
<dbReference type="GO" id="GO:0008270">
    <property type="term" value="F:zinc ion binding"/>
    <property type="evidence" value="ECO:0007669"/>
    <property type="project" value="InterPro"/>
</dbReference>
<dbReference type="CDD" id="cd00067">
    <property type="entry name" value="GAL4"/>
    <property type="match status" value="1"/>
</dbReference>
<reference evidence="5" key="4">
    <citation type="journal article" date="2015" name="G3 (Bethesda)">
        <title>Genome sequences of three phytopathogenic species of the Magnaporthaceae family of fungi.</title>
        <authorList>
            <person name="Okagaki L.H."/>
            <person name="Nunes C.C."/>
            <person name="Sailsbery J."/>
            <person name="Clay B."/>
            <person name="Brown D."/>
            <person name="John T."/>
            <person name="Oh Y."/>
            <person name="Young N."/>
            <person name="Fitzgerald M."/>
            <person name="Haas B.J."/>
            <person name="Zeng Q."/>
            <person name="Young S."/>
            <person name="Adiconis X."/>
            <person name="Fan L."/>
            <person name="Levin J.Z."/>
            <person name="Mitchell T.K."/>
            <person name="Okubara P.A."/>
            <person name="Farman M.L."/>
            <person name="Kohn L.M."/>
            <person name="Birren B."/>
            <person name="Ma L.-J."/>
            <person name="Dean R.A."/>
        </authorList>
    </citation>
    <scope>NUCLEOTIDE SEQUENCE</scope>
    <source>
        <strain evidence="5">R3-111a-1</strain>
    </source>
</reference>
<dbReference type="VEuPathDB" id="FungiDB:GGTG_02771"/>
<dbReference type="Pfam" id="PF00172">
    <property type="entry name" value="Zn_clus"/>
    <property type="match status" value="1"/>
</dbReference>
<proteinExistence type="predicted"/>
<evidence type="ECO:0000256" key="1">
    <source>
        <dbReference type="ARBA" id="ARBA00023242"/>
    </source>
</evidence>
<dbReference type="PANTHER" id="PTHR47785">
    <property type="entry name" value="ZN(II)2CYS6 TRANSCRIPTION FACTOR (EUROFUNG)-RELATED-RELATED"/>
    <property type="match status" value="1"/>
</dbReference>
<dbReference type="Gene3D" id="4.10.240.10">
    <property type="entry name" value="Zn(2)-C6 fungal-type DNA-binding domain"/>
    <property type="match status" value="1"/>
</dbReference>
<protein>
    <recommendedName>
        <fullName evidence="3">Zn(2)-C6 fungal-type domain-containing protein</fullName>
    </recommendedName>
</protein>
<reference evidence="4" key="2">
    <citation type="submission" date="2010-07" db="EMBL/GenBank/DDBJ databases">
        <authorList>
            <consortium name="The Broad Institute Genome Sequencing Platform"/>
            <consortium name="Broad Institute Genome Sequencing Center for Infectious Disease"/>
            <person name="Ma L.-J."/>
            <person name="Dead R."/>
            <person name="Young S."/>
            <person name="Zeng Q."/>
            <person name="Koehrsen M."/>
            <person name="Alvarado L."/>
            <person name="Berlin A."/>
            <person name="Chapman S.B."/>
            <person name="Chen Z."/>
            <person name="Freedman E."/>
            <person name="Gellesch M."/>
            <person name="Goldberg J."/>
            <person name="Griggs A."/>
            <person name="Gujja S."/>
            <person name="Heilman E.R."/>
            <person name="Heiman D."/>
            <person name="Hepburn T."/>
            <person name="Howarth C."/>
            <person name="Jen D."/>
            <person name="Larson L."/>
            <person name="Mehta T."/>
            <person name="Neiman D."/>
            <person name="Pearson M."/>
            <person name="Roberts A."/>
            <person name="Saif S."/>
            <person name="Shea T."/>
            <person name="Shenoy N."/>
            <person name="Sisk P."/>
            <person name="Stolte C."/>
            <person name="Sykes S."/>
            <person name="Walk T."/>
            <person name="White J."/>
            <person name="Yandava C."/>
            <person name="Haas B."/>
            <person name="Nusbaum C."/>
            <person name="Birren B."/>
        </authorList>
    </citation>
    <scope>NUCLEOTIDE SEQUENCE</scope>
    <source>
        <strain evidence="4">R3-111a-1</strain>
    </source>
</reference>
<dbReference type="GO" id="GO:0000981">
    <property type="term" value="F:DNA-binding transcription factor activity, RNA polymerase II-specific"/>
    <property type="evidence" value="ECO:0007669"/>
    <property type="project" value="InterPro"/>
</dbReference>
<dbReference type="OrthoDB" id="4685598at2759"/>
<dbReference type="SMART" id="SM00066">
    <property type="entry name" value="GAL4"/>
    <property type="match status" value="1"/>
</dbReference>
<evidence type="ECO:0000313" key="5">
    <source>
        <dbReference type="EnsemblFungi" id="EJT77667"/>
    </source>
</evidence>
<dbReference type="EnsemblFungi" id="EJT77667">
    <property type="protein sequence ID" value="EJT77667"/>
    <property type="gene ID" value="GGTG_02771"/>
</dbReference>
<evidence type="ECO:0000256" key="2">
    <source>
        <dbReference type="SAM" id="MobiDB-lite"/>
    </source>
</evidence>
<dbReference type="RefSeq" id="XP_009218812.1">
    <property type="nucleotide sequence ID" value="XM_009220548.1"/>
</dbReference>
<dbReference type="InterPro" id="IPR036864">
    <property type="entry name" value="Zn2-C6_fun-type_DNA-bd_sf"/>
</dbReference>
<dbReference type="SUPFAM" id="SSF57701">
    <property type="entry name" value="Zn2/Cys6 DNA-binding domain"/>
    <property type="match status" value="1"/>
</dbReference>
<reference evidence="5" key="5">
    <citation type="submission" date="2018-04" db="UniProtKB">
        <authorList>
            <consortium name="EnsemblFungi"/>
        </authorList>
    </citation>
    <scope>IDENTIFICATION</scope>
    <source>
        <strain evidence="5">R3-111a-1</strain>
    </source>
</reference>
<name>J3NNB5_GAET3</name>
<reference evidence="4" key="3">
    <citation type="submission" date="2010-09" db="EMBL/GenBank/DDBJ databases">
        <title>Annotation of Gaeumannomyces graminis var. tritici R3-111a-1.</title>
        <authorList>
            <consortium name="The Broad Institute Genome Sequencing Platform"/>
            <person name="Ma L.-J."/>
            <person name="Dead R."/>
            <person name="Young S.K."/>
            <person name="Zeng Q."/>
            <person name="Gargeya S."/>
            <person name="Fitzgerald M."/>
            <person name="Haas B."/>
            <person name="Abouelleil A."/>
            <person name="Alvarado L."/>
            <person name="Arachchi H.M."/>
            <person name="Berlin A."/>
            <person name="Brown A."/>
            <person name="Chapman S.B."/>
            <person name="Chen Z."/>
            <person name="Dunbar C."/>
            <person name="Freedman E."/>
            <person name="Gearin G."/>
            <person name="Gellesch M."/>
            <person name="Goldberg J."/>
            <person name="Griggs A."/>
            <person name="Gujja S."/>
            <person name="Heiman D."/>
            <person name="Howarth C."/>
            <person name="Larson L."/>
            <person name="Lui A."/>
            <person name="MacDonald P.J.P."/>
            <person name="Mehta T."/>
            <person name="Montmayeur A."/>
            <person name="Murphy C."/>
            <person name="Neiman D."/>
            <person name="Pearson M."/>
            <person name="Priest M."/>
            <person name="Roberts A."/>
            <person name="Saif S."/>
            <person name="Shea T."/>
            <person name="Shenoy N."/>
            <person name="Sisk P."/>
            <person name="Stolte C."/>
            <person name="Sykes S."/>
            <person name="Yandava C."/>
            <person name="Wortman J."/>
            <person name="Nusbaum C."/>
            <person name="Birren B."/>
        </authorList>
    </citation>
    <scope>NUCLEOTIDE SEQUENCE</scope>
    <source>
        <strain evidence="4">R3-111a-1</strain>
    </source>
</reference>
<evidence type="ECO:0000259" key="3">
    <source>
        <dbReference type="PROSITE" id="PS50048"/>
    </source>
</evidence>
<dbReference type="InterPro" id="IPR001138">
    <property type="entry name" value="Zn2Cys6_DnaBD"/>
</dbReference>
<dbReference type="EMBL" id="GL385396">
    <property type="protein sequence ID" value="EJT77667.1"/>
    <property type="molecule type" value="Genomic_DNA"/>
</dbReference>
<dbReference type="AlphaFoldDB" id="J3NNB5"/>